<evidence type="ECO:0000313" key="3">
    <source>
        <dbReference type="EMBL" id="MBV0932316.1"/>
    </source>
</evidence>
<dbReference type="InterPro" id="IPR006179">
    <property type="entry name" value="5_nucleotidase/apyrase"/>
</dbReference>
<feature type="domain" description="DUF4214" evidence="2">
    <location>
        <begin position="715"/>
        <end position="781"/>
    </location>
</feature>
<dbReference type="Pfam" id="PF13946">
    <property type="entry name" value="DUF4214"/>
    <property type="match status" value="1"/>
</dbReference>
<dbReference type="RefSeq" id="WP_217333744.1">
    <property type="nucleotide sequence ID" value="NZ_JAHQZT010000003.1"/>
</dbReference>
<feature type="domain" description="5'-Nucleotidase C-terminal" evidence="1">
    <location>
        <begin position="402"/>
        <end position="596"/>
    </location>
</feature>
<comment type="caution">
    <text evidence="3">The sequence shown here is derived from an EMBL/GenBank/DDBJ whole genome shotgun (WGS) entry which is preliminary data.</text>
</comment>
<reference evidence="3 4" key="1">
    <citation type="submission" date="2021-06" db="EMBL/GenBank/DDBJ databases">
        <title>Bacterium isolated from marine sediment.</title>
        <authorList>
            <person name="Zhu K.-L."/>
            <person name="Du Z.-J."/>
            <person name="Liang Q.-Y."/>
        </authorList>
    </citation>
    <scope>NUCLEOTIDE SEQUENCE [LARGE SCALE GENOMIC DNA]</scope>
    <source>
        <strain evidence="3 4">A346</strain>
    </source>
</reference>
<dbReference type="Pfam" id="PF02872">
    <property type="entry name" value="5_nucleotid_C"/>
    <property type="match status" value="1"/>
</dbReference>
<dbReference type="EMBL" id="JAHQZT010000003">
    <property type="protein sequence ID" value="MBV0932316.1"/>
    <property type="molecule type" value="Genomic_DNA"/>
</dbReference>
<gene>
    <name evidence="3" type="ORF">KTN04_03055</name>
</gene>
<dbReference type="InterPro" id="IPR025282">
    <property type="entry name" value="DUF4214"/>
</dbReference>
<organism evidence="3 4">
    <name type="scientific">Marinobacterium weihaiense</name>
    <dbReference type="NCBI Taxonomy" id="2851016"/>
    <lineage>
        <taxon>Bacteria</taxon>
        <taxon>Pseudomonadati</taxon>
        <taxon>Pseudomonadota</taxon>
        <taxon>Gammaproteobacteria</taxon>
        <taxon>Oceanospirillales</taxon>
        <taxon>Oceanospirillaceae</taxon>
        <taxon>Marinobacterium</taxon>
    </lineage>
</organism>
<proteinExistence type="predicted"/>
<dbReference type="PANTHER" id="PTHR11575">
    <property type="entry name" value="5'-NUCLEOTIDASE-RELATED"/>
    <property type="match status" value="1"/>
</dbReference>
<protein>
    <submittedName>
        <fullName evidence="3">5'-nucleotidase C-terminal domain-containing protein</fullName>
    </submittedName>
</protein>
<accession>A0ABS6M7Q4</accession>
<sequence length="784" mass="83394">MSNYTLQILHASDMEGGGGDLRNAPAFVSIVDYLEDQAANSLFLSSGDLILPGPFMSAAGDRGLRDAIQQANETLLGLAPGTLSNLREGAGRIDLTLAHLLETDAITLGNHEFDQGTNALAGLIGTDIRSDDLDGVRWLGAQFPYLSANLDLSGDDNLSGLFSGVIMRQEAFASSIDDLDAAAAAPKIAPATIIEEGGERIGVIGATTQILESITSTGGVQVEGTDRNDMALLAQQLQVYIDQLRDQGINKIILMSHLQQIALEKELAGLLDGVDIIMAGGSNALLADADETLFPGTGQQPYEAYPILTKDASGKDVVLINTDGGWRYVGQLNVEFDAEGNIIADSINDATSTIHAATDAVAANLWGSMDAAYAEGSKGDIAQDLVDAVDSLVTSKDGITYGRTDVYLQGERAFVRTEETNLGNLTADANLWYARQADEGVMVSIKNGGGIREPIGTTFATGADGDYELRPPQGNPDAGKAAGEISQLDIESSLRFNNDLSILTLTRAQLLAVIEHAVAASNENSTPGQFAQVAGIHYSFDWNRAPGDRIQSAAIVDDNGQVVDILVVNGALVGDYAAPVKVVTLGFMADGGDGYPFGEFLSLDAAAIARIDLMEANLDEGTATAAAAGTEQDALAEYMQHAFDAQQAFAQPDTDKSEDQRIQNLAFKSDEVLADNIDAVIRLYDTLFDRDADTEGLAYWHAQLQQGIGLNDVTSAFLASDEYQQLFAADTDTHTWIDTLYQHALGRRAETAALEYWSSRVDENGAVDVITAISESREHIDLLL</sequence>
<dbReference type="PANTHER" id="PTHR11575:SF24">
    <property type="entry name" value="5'-NUCLEOTIDASE"/>
    <property type="match status" value="1"/>
</dbReference>
<evidence type="ECO:0000313" key="4">
    <source>
        <dbReference type="Proteomes" id="UP000755551"/>
    </source>
</evidence>
<dbReference type="Proteomes" id="UP000755551">
    <property type="component" value="Unassembled WGS sequence"/>
</dbReference>
<dbReference type="InterPro" id="IPR008334">
    <property type="entry name" value="5'-Nucleotdase_C"/>
</dbReference>
<keyword evidence="4" id="KW-1185">Reference proteome</keyword>
<evidence type="ECO:0000259" key="1">
    <source>
        <dbReference type="Pfam" id="PF02872"/>
    </source>
</evidence>
<name>A0ABS6M7Q4_9GAMM</name>
<evidence type="ECO:0000259" key="2">
    <source>
        <dbReference type="Pfam" id="PF13946"/>
    </source>
</evidence>